<feature type="non-terminal residue" evidence="1">
    <location>
        <position position="1"/>
    </location>
</feature>
<dbReference type="Proteomes" id="UP000008237">
    <property type="component" value="Unassembled WGS sequence"/>
</dbReference>
<evidence type="ECO:0000313" key="1">
    <source>
        <dbReference type="EMBL" id="EFN76689.1"/>
    </source>
</evidence>
<dbReference type="STRING" id="610380.E2C5U4"/>
<name>E2C5U4_HARSA</name>
<dbReference type="GO" id="GO:0005829">
    <property type="term" value="C:cytosol"/>
    <property type="evidence" value="ECO:0007669"/>
    <property type="project" value="TreeGrafter"/>
</dbReference>
<accession>E2C5U4</accession>
<dbReference type="InParanoid" id="E2C5U4"/>
<dbReference type="OrthoDB" id="8188373at2759"/>
<gene>
    <name evidence="1" type="ORF">EAI_04012</name>
</gene>
<feature type="non-terminal residue" evidence="1">
    <location>
        <position position="286"/>
    </location>
</feature>
<reference evidence="1 2" key="1">
    <citation type="journal article" date="2010" name="Science">
        <title>Genomic comparison of the ants Camponotus floridanus and Harpegnathos saltator.</title>
        <authorList>
            <person name="Bonasio R."/>
            <person name="Zhang G."/>
            <person name="Ye C."/>
            <person name="Mutti N.S."/>
            <person name="Fang X."/>
            <person name="Qin N."/>
            <person name="Donahue G."/>
            <person name="Yang P."/>
            <person name="Li Q."/>
            <person name="Li C."/>
            <person name="Zhang P."/>
            <person name="Huang Z."/>
            <person name="Berger S.L."/>
            <person name="Reinberg D."/>
            <person name="Wang J."/>
            <person name="Liebig J."/>
        </authorList>
    </citation>
    <scope>NUCLEOTIDE SEQUENCE [LARGE SCALE GENOMIC DNA]</scope>
    <source>
        <strain evidence="1 2">R22 G/1</strain>
    </source>
</reference>
<sequence length="286" mass="32514">FNQKLVSPLNNAYAYRIYIEALLNYASPVKTSHLASCLWYSDTAGNMDALPGTTTSNHGLDKQATFVQIGRTLDLIGHLHCDVFNQDKFLINGVAVRMRLVRSKDSFCLMEGNTMSRIRILDATLLIRRARINPGIFAHTKMLTRTAAKYSLTRVEVKSFTIHSGVEEEILDIILRQIPKRIILRILDVTLLIRRARINPAFNGARHLNPFNFQHYGINFFSLYLDGTQIPSRPLQLKFSGNEMLYAETYHTLFSGTGIHFLNETNSISREDYSAGYLSLFSFLIS</sequence>
<dbReference type="AlphaFoldDB" id="E2C5U4"/>
<dbReference type="PANTHER" id="PTHR23409:SF21">
    <property type="entry name" value="CAPSID PROTEIN"/>
    <property type="match status" value="1"/>
</dbReference>
<protein>
    <submittedName>
        <fullName evidence="1">Uncharacterized protein F54H12.2</fullName>
    </submittedName>
</protein>
<dbReference type="OMA" id="ASALEKX"/>
<dbReference type="GO" id="GO:0009263">
    <property type="term" value="P:deoxyribonucleotide biosynthetic process"/>
    <property type="evidence" value="ECO:0007669"/>
    <property type="project" value="InterPro"/>
</dbReference>
<evidence type="ECO:0000313" key="2">
    <source>
        <dbReference type="Proteomes" id="UP000008237"/>
    </source>
</evidence>
<proteinExistence type="predicted"/>
<organism evidence="2">
    <name type="scientific">Harpegnathos saltator</name>
    <name type="common">Jerdon's jumping ant</name>
    <dbReference type="NCBI Taxonomy" id="610380"/>
    <lineage>
        <taxon>Eukaryota</taxon>
        <taxon>Metazoa</taxon>
        <taxon>Ecdysozoa</taxon>
        <taxon>Arthropoda</taxon>
        <taxon>Hexapoda</taxon>
        <taxon>Insecta</taxon>
        <taxon>Pterygota</taxon>
        <taxon>Neoptera</taxon>
        <taxon>Endopterygota</taxon>
        <taxon>Hymenoptera</taxon>
        <taxon>Apocrita</taxon>
        <taxon>Aculeata</taxon>
        <taxon>Formicoidea</taxon>
        <taxon>Formicidae</taxon>
        <taxon>Ponerinae</taxon>
        <taxon>Ponerini</taxon>
        <taxon>Harpegnathos</taxon>
    </lineage>
</organism>
<dbReference type="EMBL" id="GL452826">
    <property type="protein sequence ID" value="EFN76689.1"/>
    <property type="molecule type" value="Genomic_DNA"/>
</dbReference>
<dbReference type="PANTHER" id="PTHR23409">
    <property type="entry name" value="RIBONUCLEOSIDE-DIPHOSPHATE REDUCTASE SMALL CHAIN"/>
    <property type="match status" value="1"/>
</dbReference>
<dbReference type="GO" id="GO:0004748">
    <property type="term" value="F:ribonucleoside-diphosphate reductase activity, thioredoxin disulfide as acceptor"/>
    <property type="evidence" value="ECO:0007669"/>
    <property type="project" value="TreeGrafter"/>
</dbReference>
<dbReference type="InterPro" id="IPR000358">
    <property type="entry name" value="RNR_small_fam"/>
</dbReference>
<keyword evidence="2" id="KW-1185">Reference proteome</keyword>